<feature type="compositionally biased region" description="Basic and acidic residues" evidence="4">
    <location>
        <begin position="170"/>
        <end position="180"/>
    </location>
</feature>
<name>A0ABR3Q432_9TREE</name>
<dbReference type="PANTHER" id="PTHR46380:SF2">
    <property type="entry name" value="CYCLIN-D-BINDING MYB-LIKE TRANSCRIPTION FACTOR 1"/>
    <property type="match status" value="1"/>
</dbReference>
<evidence type="ECO:0000256" key="1">
    <source>
        <dbReference type="ARBA" id="ARBA00004123"/>
    </source>
</evidence>
<evidence type="ECO:0000256" key="4">
    <source>
        <dbReference type="SAM" id="MobiDB-lite"/>
    </source>
</evidence>
<feature type="compositionally biased region" description="Basic residues" evidence="4">
    <location>
        <begin position="154"/>
        <end position="169"/>
    </location>
</feature>
<dbReference type="SUPFAM" id="SSF46689">
    <property type="entry name" value="Homeodomain-like"/>
    <property type="match status" value="2"/>
</dbReference>
<dbReference type="GeneID" id="95986998"/>
<feature type="compositionally biased region" description="Low complexity" evidence="4">
    <location>
        <begin position="482"/>
        <end position="497"/>
    </location>
</feature>
<organism evidence="7 8">
    <name type="scientific">Vanrija albida</name>
    <dbReference type="NCBI Taxonomy" id="181172"/>
    <lineage>
        <taxon>Eukaryota</taxon>
        <taxon>Fungi</taxon>
        <taxon>Dikarya</taxon>
        <taxon>Basidiomycota</taxon>
        <taxon>Agaricomycotina</taxon>
        <taxon>Tremellomycetes</taxon>
        <taxon>Trichosporonales</taxon>
        <taxon>Trichosporonaceae</taxon>
        <taxon>Vanrija</taxon>
    </lineage>
</organism>
<feature type="compositionally biased region" description="Low complexity" evidence="4">
    <location>
        <begin position="134"/>
        <end position="144"/>
    </location>
</feature>
<evidence type="ECO:0000256" key="3">
    <source>
        <dbReference type="ARBA" id="ARBA00023242"/>
    </source>
</evidence>
<feature type="domain" description="Myb-like" evidence="5">
    <location>
        <begin position="773"/>
        <end position="835"/>
    </location>
</feature>
<feature type="region of interest" description="Disordered" evidence="4">
    <location>
        <begin position="1661"/>
        <end position="1689"/>
    </location>
</feature>
<gene>
    <name evidence="7" type="primary">REB1</name>
    <name evidence="7" type="ORF">Q8F55_005955</name>
</gene>
<feature type="compositionally biased region" description="Polar residues" evidence="4">
    <location>
        <begin position="24"/>
        <end position="35"/>
    </location>
</feature>
<proteinExistence type="predicted"/>
<feature type="domain" description="Myb-like" evidence="5">
    <location>
        <begin position="721"/>
        <end position="770"/>
    </location>
</feature>
<evidence type="ECO:0000313" key="8">
    <source>
        <dbReference type="Proteomes" id="UP001565368"/>
    </source>
</evidence>
<feature type="compositionally biased region" description="Polar residues" evidence="4">
    <location>
        <begin position="1115"/>
        <end position="1125"/>
    </location>
</feature>
<feature type="compositionally biased region" description="Basic and acidic residues" evidence="4">
    <location>
        <begin position="1680"/>
        <end position="1689"/>
    </location>
</feature>
<feature type="domain" description="HTH myb-type" evidence="6">
    <location>
        <begin position="721"/>
        <end position="774"/>
    </location>
</feature>
<feature type="compositionally biased region" description="Polar residues" evidence="4">
    <location>
        <begin position="71"/>
        <end position="84"/>
    </location>
</feature>
<keyword evidence="2" id="KW-0238">DNA-binding</keyword>
<keyword evidence="8" id="KW-1185">Reference proteome</keyword>
<feature type="region of interest" description="Disordered" evidence="4">
    <location>
        <begin position="1"/>
        <end position="497"/>
    </location>
</feature>
<feature type="compositionally biased region" description="Low complexity" evidence="4">
    <location>
        <begin position="96"/>
        <end position="127"/>
    </location>
</feature>
<dbReference type="Gene3D" id="1.10.10.60">
    <property type="entry name" value="Homeodomain-like"/>
    <property type="match status" value="2"/>
</dbReference>
<evidence type="ECO:0000313" key="7">
    <source>
        <dbReference type="EMBL" id="KAL1409128.1"/>
    </source>
</evidence>
<keyword evidence="3" id="KW-0539">Nucleus</keyword>
<feature type="region of interest" description="Disordered" evidence="4">
    <location>
        <begin position="927"/>
        <end position="982"/>
    </location>
</feature>
<feature type="compositionally biased region" description="Basic and acidic residues" evidence="4">
    <location>
        <begin position="209"/>
        <end position="220"/>
    </location>
</feature>
<feature type="region of interest" description="Disordered" evidence="4">
    <location>
        <begin position="1005"/>
        <end position="1139"/>
    </location>
</feature>
<dbReference type="InterPro" id="IPR009057">
    <property type="entry name" value="Homeodomain-like_sf"/>
</dbReference>
<dbReference type="PROSITE" id="PS51294">
    <property type="entry name" value="HTH_MYB"/>
    <property type="match status" value="2"/>
</dbReference>
<dbReference type="PANTHER" id="PTHR46380">
    <property type="entry name" value="CYCLIN-D-BINDING MYB-LIKE TRANSCRIPTION FACTOR 1"/>
    <property type="match status" value="1"/>
</dbReference>
<dbReference type="EMBL" id="JBBXJM010000004">
    <property type="protein sequence ID" value="KAL1409128.1"/>
    <property type="molecule type" value="Genomic_DNA"/>
</dbReference>
<dbReference type="InterPro" id="IPR017930">
    <property type="entry name" value="Myb_dom"/>
</dbReference>
<feature type="compositionally biased region" description="Basic and acidic residues" evidence="4">
    <location>
        <begin position="929"/>
        <end position="966"/>
    </location>
</feature>
<feature type="compositionally biased region" description="Basic and acidic residues" evidence="4">
    <location>
        <begin position="358"/>
        <end position="377"/>
    </location>
</feature>
<dbReference type="Pfam" id="PF13921">
    <property type="entry name" value="Myb_DNA-bind_6"/>
    <property type="match status" value="1"/>
</dbReference>
<feature type="compositionally biased region" description="Acidic residues" evidence="4">
    <location>
        <begin position="1035"/>
        <end position="1067"/>
    </location>
</feature>
<comment type="subcellular location">
    <subcellularLocation>
        <location evidence="1">Nucleus</location>
    </subcellularLocation>
</comment>
<evidence type="ECO:0000259" key="6">
    <source>
        <dbReference type="PROSITE" id="PS51294"/>
    </source>
</evidence>
<comment type="caution">
    <text evidence="7">The sequence shown here is derived from an EMBL/GenBank/DDBJ whole genome shotgun (WGS) entry which is preliminary data.</text>
</comment>
<feature type="compositionally biased region" description="Basic and acidic residues" evidence="4">
    <location>
        <begin position="244"/>
        <end position="263"/>
    </location>
</feature>
<feature type="compositionally biased region" description="Basic and acidic residues" evidence="4">
    <location>
        <begin position="1005"/>
        <end position="1026"/>
    </location>
</feature>
<evidence type="ECO:0000259" key="5">
    <source>
        <dbReference type="PROSITE" id="PS50090"/>
    </source>
</evidence>
<dbReference type="CDD" id="cd00167">
    <property type="entry name" value="SANT"/>
    <property type="match status" value="1"/>
</dbReference>
<dbReference type="PROSITE" id="PS50090">
    <property type="entry name" value="MYB_LIKE"/>
    <property type="match status" value="2"/>
</dbReference>
<dbReference type="RefSeq" id="XP_069209072.1">
    <property type="nucleotide sequence ID" value="XM_069354430.1"/>
</dbReference>
<dbReference type="InterPro" id="IPR001005">
    <property type="entry name" value="SANT/Myb"/>
</dbReference>
<accession>A0ABR3Q432</accession>
<dbReference type="Proteomes" id="UP001565368">
    <property type="component" value="Unassembled WGS sequence"/>
</dbReference>
<dbReference type="InterPro" id="IPR051651">
    <property type="entry name" value="DMTF1_DNA-bind_reg"/>
</dbReference>
<feature type="domain" description="HTH myb-type" evidence="6">
    <location>
        <begin position="779"/>
        <end position="839"/>
    </location>
</feature>
<feature type="compositionally biased region" description="Basic and acidic residues" evidence="4">
    <location>
        <begin position="427"/>
        <end position="450"/>
    </location>
</feature>
<reference evidence="7 8" key="1">
    <citation type="submission" date="2023-08" db="EMBL/GenBank/DDBJ databases">
        <title>Annotated Genome Sequence of Vanrija albida AlHP1.</title>
        <authorList>
            <person name="Herzog R."/>
        </authorList>
    </citation>
    <scope>NUCLEOTIDE SEQUENCE [LARGE SCALE GENOMIC DNA]</scope>
    <source>
        <strain evidence="7 8">AlHP1</strain>
    </source>
</reference>
<feature type="compositionally biased region" description="Low complexity" evidence="4">
    <location>
        <begin position="967"/>
        <end position="976"/>
    </location>
</feature>
<feature type="compositionally biased region" description="Low complexity" evidence="4">
    <location>
        <begin position="295"/>
        <end position="304"/>
    </location>
</feature>
<evidence type="ECO:0000256" key="2">
    <source>
        <dbReference type="ARBA" id="ARBA00023125"/>
    </source>
</evidence>
<sequence>MESLMLGAYPIPAVSRQQGDPRRPTSSLPQSTNRPRQSEPAAGPSRPSTQPNLINTNPSAKKKKRRRSEGQHNTSPFRPGSTGSFVRPAIPRVLVPTTQSQPSSSHRTQSSAAPYSPSRPTQPQSSQPTPPRPSLAATALALAEAQRKAEKAERKKVRAERRQKRKSKREAKAAHRDSQQHGESSQVAGTSEAESSEPPTPKKPKEKKRKSDAVERDVDVSHAAAPTAPFELFSAGVPVGEGGFDSRPEKSKKKDKEEKRKSQAETAPEGDPITDWRFASPPTSALRGTLDDVEAAPALSSRALAPPPVARAPTRPRASEPNRPAEPAVSRARTYWEPRQSLPAATTERVLDFDEPEAERAPIPEKAKIRTADRAKATDVLTTGPLTPTDKGKGKEKAPAKDNDRSADKGKENEVPPAVVIASAPEKGQKETEPGKEKAVGTAKPAEKQPRATRGKNAAADIVPSSQPAERAEAEATIGSNVATAEPTTPRTTRRTVAAALVAESALATSPEVPTAASGALATPATAAAGPSGSVAKVAKTKSSGGSQRGAPTYVPPEVAAEVATITGVDVFAKRQTARFYLTVPGANDKVSFEPALGKRTREKQQTDEELRTLLANEEDMFDFLASKWMSIAELQRLEAAGILRYRRGKFLQSELAAIHSGLEAFRRENNLDRDGLREIILGKGLQSERAKYPRFFPEIARLCPGRPVRYVKECIKRLYDPRAHKGPWTEAEDKELLRLYEQYPRQWVTIAETIGRTETDCRDRYDGQLMFKGKIEQGAWSAEESQKLVEIITAVHAELGWDLSARDTPWEVVSQRFGGTRSATQCRKKWADHLSTRVMDGKILDKANVDPALVIKTLRKLELHHEYDINWPDVLKVLPVGYTLVHVRGQWDRWARSAGGEERAQLSLSELLDRIERLYEPRGQLTLSHERQVRKNATREKNKETGAAKEAEAARKQRKAAREDPAAVAEKQAAAEAKRAATAERKKLAEERKVAAAEKKQAIAEKRAKTAERKRLEAERRELRKSNAKSAEFVDSDVDEDDDMEEEEEDEVDNTVEEDEEVDELDPTPVATPLGSPPPVLRGTKRGAAVLGDDDEASTPSRQKVTTYKRTRSGRASNADTASGHNARRTHSTNPFITDPSRALREIRALLLRDRRRGPAQASKALKLAHAHLSYSRDFPAANASQQRTHTYHSLLRTFLAHPHGREAARSLVARLLDEAGPLTPETLELVLAAGVLESVEALLPHLPNPLPPRLLALTLSAMVRETNPPPGQVRDMIEACLAVQGTSGAWHWDLWAVLLSSYAAAADFRGAITTLGEFKREVLQARGAAQLAGAPWPDERAGAIAAAYTDVMRLWRRVRFANPSVRTHASAPGRLAADLEDLVGGDLPKPFLSAWLAAEVAGGSADAAARVWHRIAGQSVADTVAGVAPPTRPDPGSYVLLLKLLRAAPPQTYAHVAARVLESHANAPALNALLGAIAKRDDAADLALLLALVRAAPRGAVDTRTADIVAGGVIRAIRTAKLAREAYSLPGLPPFPESGVVDTRAGRVGAAGIRMDEWRWLSGALPTQFAPFPLSQPVAATREDAPQTSDAALKVETHRAVFGRDTAADDSAPHVLRALGRILEQVVVADARRAGVEGEDKDVLAAALDRVHAQLVQPSWSRDWRRRRPPRPDWPQPRAEDTTHVDT</sequence>
<dbReference type="SMART" id="SM00717">
    <property type="entry name" value="SANT"/>
    <property type="match status" value="2"/>
</dbReference>
<feature type="compositionally biased region" description="Basic and acidic residues" evidence="4">
    <location>
        <begin position="390"/>
        <end position="414"/>
    </location>
</feature>
<feature type="compositionally biased region" description="Polar residues" evidence="4">
    <location>
        <begin position="46"/>
        <end position="59"/>
    </location>
</feature>
<protein>
    <submittedName>
        <fullName evidence="7">RNA polymerase I enhancer binding protein</fullName>
    </submittedName>
</protein>